<dbReference type="InterPro" id="IPR035986">
    <property type="entry name" value="PKD_dom_sf"/>
</dbReference>
<dbReference type="SUPFAM" id="SSF50998">
    <property type="entry name" value="Quinoprotein alcohol dehydrogenase-like"/>
    <property type="match status" value="1"/>
</dbReference>
<feature type="compositionally biased region" description="Pro residues" evidence="1">
    <location>
        <begin position="839"/>
        <end position="848"/>
    </location>
</feature>
<evidence type="ECO:0000256" key="2">
    <source>
        <dbReference type="SAM" id="SignalP"/>
    </source>
</evidence>
<organism evidence="4 5">
    <name type="scientific">Arthrobacter ginkgonis</name>
    <dbReference type="NCBI Taxonomy" id="1630594"/>
    <lineage>
        <taxon>Bacteria</taxon>
        <taxon>Bacillati</taxon>
        <taxon>Actinomycetota</taxon>
        <taxon>Actinomycetes</taxon>
        <taxon>Micrococcales</taxon>
        <taxon>Micrococcaceae</taxon>
        <taxon>Arthrobacter</taxon>
    </lineage>
</organism>
<comment type="caution">
    <text evidence="4">The sequence shown here is derived from an EMBL/GenBank/DDBJ whole genome shotgun (WGS) entry which is preliminary data.</text>
</comment>
<dbReference type="EMBL" id="BAABEO010000023">
    <property type="protein sequence ID" value="GAA3693036.1"/>
    <property type="molecule type" value="Genomic_DNA"/>
</dbReference>
<sequence>MLAASLGILGAAPTMADTAPVNPDDPRTPVTVSSDPLPTAQHDGVAWQQVVVGNTVYVAGRFTRARPAGAAPGSQTVVRNNIMAYNLTTGALITTFAPSLNAQALTIAASPDGSRIYVGGDFTSVNGTQVWRVAALNPTTGALITSFRPAVGGQVRALTVTDSAVYIGGNFGNVGSASRTRLAAARPADGALLGWNPSANLRVNALVASPDQSQVVVGGAFTTLNGSNRPGYGLGRVDATTGASVPFNANNTVRNGGNDSAILSLSSDGTNVYGTGYIFGTGGNLEGAFSANWSDGNIRWVEDCHGDSYGVWASSTAVYVAGHPHYCGNFGGFPETTPRTWHRAVAFSKAATGVMTRDIYGYPSFTGVAAPSMLNWFPDMDTGTASGQSQGPWAVGGNEQYVVMSGEFRNVNGRPQQGLVRFAVRSLAPNLDGPRVSGANFIPTLTYLSPGTVRVRWQANWDRDNTNLTYRIIRDGNTASPAGQVTRESTFWQRPTLEFIDSGLAAGTHSYRIFAVDPLGNETRGDTVTVNVPVGGGTANTPPTASFTSSANGLAVSVDGSGSTDTDGTIASYAWTFGDGGTATGATASHTYAAAGTYTVGLTVTDDDGATNSTSSTVTVSQVPPAGALAEDAFGRNLAAGWGSADTGGAWTQLGSSSYFSVSGGQGRIRMSAAGQGPSLYLADLAETSTDTTVKVSTTPIGNGSGTYISVTGRHINSTNRYWAQLKATSNGTLTLAVARQAGTQTTLGQANIAGALAAGNQVNVRVQVTGTNPTLIRAKAWHVGAAEPANWQAQATDGTAALQVPGAVGLGAYISGSTTNTPVVVGFDDLRVVDPNAPAAPEPPADPVDPEAPADPVDPEAPADPVDPVVPDEPDAQARAATPAGRADVGIAI</sequence>
<name>A0ABP7CQW1_9MICC</name>
<protein>
    <recommendedName>
        <fullName evidence="3">PKD domain-containing protein</fullName>
    </recommendedName>
</protein>
<keyword evidence="2" id="KW-0732">Signal</keyword>
<evidence type="ECO:0000313" key="4">
    <source>
        <dbReference type="EMBL" id="GAA3693036.1"/>
    </source>
</evidence>
<feature type="region of interest" description="Disordered" evidence="1">
    <location>
        <begin position="835"/>
        <end position="894"/>
    </location>
</feature>
<dbReference type="PANTHER" id="PTHR31778:SF2">
    <property type="entry name" value="BUD SITE SELECTION PROTEIN RAX2"/>
    <property type="match status" value="1"/>
</dbReference>
<proteinExistence type="predicted"/>
<feature type="chain" id="PRO_5046651796" description="PKD domain-containing protein" evidence="2">
    <location>
        <begin position="17"/>
        <end position="894"/>
    </location>
</feature>
<dbReference type="InterPro" id="IPR013783">
    <property type="entry name" value="Ig-like_fold"/>
</dbReference>
<dbReference type="PROSITE" id="PS50093">
    <property type="entry name" value="PKD"/>
    <property type="match status" value="1"/>
</dbReference>
<dbReference type="PANTHER" id="PTHR31778">
    <property type="entry name" value="BUD SITE SELECTION PROTEIN RAX2"/>
    <property type="match status" value="1"/>
</dbReference>
<accession>A0ABP7CQW1</accession>
<dbReference type="Gene3D" id="2.60.40.10">
    <property type="entry name" value="Immunoglobulins"/>
    <property type="match status" value="1"/>
</dbReference>
<keyword evidence="5" id="KW-1185">Reference proteome</keyword>
<dbReference type="InterPro" id="IPR011047">
    <property type="entry name" value="Quinoprotein_ADH-like_sf"/>
</dbReference>
<dbReference type="CDD" id="cd00146">
    <property type="entry name" value="PKD"/>
    <property type="match status" value="1"/>
</dbReference>
<dbReference type="Pfam" id="PF18911">
    <property type="entry name" value="PKD_4"/>
    <property type="match status" value="1"/>
</dbReference>
<gene>
    <name evidence="4" type="ORF">GCM10023081_33000</name>
</gene>
<feature type="domain" description="PKD" evidence="3">
    <location>
        <begin position="539"/>
        <end position="620"/>
    </location>
</feature>
<dbReference type="Proteomes" id="UP001500752">
    <property type="component" value="Unassembled WGS sequence"/>
</dbReference>
<reference evidence="5" key="1">
    <citation type="journal article" date="2019" name="Int. J. Syst. Evol. Microbiol.">
        <title>The Global Catalogue of Microorganisms (GCM) 10K type strain sequencing project: providing services to taxonomists for standard genome sequencing and annotation.</title>
        <authorList>
            <consortium name="The Broad Institute Genomics Platform"/>
            <consortium name="The Broad Institute Genome Sequencing Center for Infectious Disease"/>
            <person name="Wu L."/>
            <person name="Ma J."/>
        </authorList>
    </citation>
    <scope>NUCLEOTIDE SEQUENCE [LARGE SCALE GENOMIC DNA]</scope>
    <source>
        <strain evidence="5">JCM 30742</strain>
    </source>
</reference>
<feature type="compositionally biased region" description="Low complexity" evidence="1">
    <location>
        <begin position="878"/>
        <end position="894"/>
    </location>
</feature>
<dbReference type="InterPro" id="IPR000601">
    <property type="entry name" value="PKD_dom"/>
</dbReference>
<dbReference type="SUPFAM" id="SSF49299">
    <property type="entry name" value="PKD domain"/>
    <property type="match status" value="1"/>
</dbReference>
<dbReference type="InterPro" id="IPR022409">
    <property type="entry name" value="PKD/Chitinase_dom"/>
</dbReference>
<evidence type="ECO:0000259" key="3">
    <source>
        <dbReference type="PROSITE" id="PS50093"/>
    </source>
</evidence>
<evidence type="ECO:0000313" key="5">
    <source>
        <dbReference type="Proteomes" id="UP001500752"/>
    </source>
</evidence>
<evidence type="ECO:0000256" key="1">
    <source>
        <dbReference type="SAM" id="MobiDB-lite"/>
    </source>
</evidence>
<dbReference type="SMART" id="SM00089">
    <property type="entry name" value="PKD"/>
    <property type="match status" value="1"/>
</dbReference>
<feature type="region of interest" description="Disordered" evidence="1">
    <location>
        <begin position="15"/>
        <end position="38"/>
    </location>
</feature>
<feature type="signal peptide" evidence="2">
    <location>
        <begin position="1"/>
        <end position="16"/>
    </location>
</feature>